<dbReference type="InterPro" id="IPR007892">
    <property type="entry name" value="CHASE4"/>
</dbReference>
<keyword evidence="3" id="KW-0175">Coiled coil</keyword>
<keyword evidence="4" id="KW-0812">Transmembrane</keyword>
<accession>A0ABP7M7A4</accession>
<dbReference type="SMART" id="SM00267">
    <property type="entry name" value="GGDEF"/>
    <property type="match status" value="1"/>
</dbReference>
<dbReference type="Gene3D" id="3.30.70.270">
    <property type="match status" value="1"/>
</dbReference>
<dbReference type="Gene3D" id="6.10.340.10">
    <property type="match status" value="1"/>
</dbReference>
<keyword evidence="8" id="KW-1185">Reference proteome</keyword>
<feature type="transmembrane region" description="Helical" evidence="4">
    <location>
        <begin position="274"/>
        <end position="294"/>
    </location>
</feature>
<dbReference type="EMBL" id="BAABBN010000004">
    <property type="protein sequence ID" value="GAA3915542.1"/>
    <property type="molecule type" value="Genomic_DNA"/>
</dbReference>
<sequence>MSITKKVLLIMLLLAFVFVGANYYIQKEIIFPTFSNIEEQHAKANIDRVEELLNETINQLNRINYDWSAWDDTYEFVESRDDGYIENNLMYSTFENLQINLVYFLNKEGELIWGEVYDFTQEEPLISSDEYITDSLESLKPYIDSIDLNSHSDDQFSKGIFIHDNTPIAFSIRPILDSEGNGPYRGYIVQGMLIDEAMIEKFQNQIKLKFKLKTLETSDISGAPSERHSYLINEISDTSLEISKNYYSNNRPILTISTQVPRDITLNGLTSIRYALTTLFIIGIFSFVIFWFVIKASVLRPISDLTKQMLKISKNKDYALRSDINSQDEVGLLAKEFNHMLSIIESGNSELKEAYSRIKSDHEKLLKADAELHAANIKLEQLTVTDPLTGIANRRCFENKLSLEWSHLKRSGQYLSIVMIDIDYFKAYNDHYGHPAGDHCLKQVANILSGNTRRPKDIAARYGGEEFILILPDADIYGAQKVAENIQKNIELAKIEHRTSKVAKSLTISIGIASVIPSDKNSIETLIHQADSALYQAKHNGRNRFEVAHDLDQANKTS</sequence>
<comment type="caution">
    <text evidence="7">The sequence shown here is derived from an EMBL/GenBank/DDBJ whole genome shotgun (WGS) entry which is preliminary data.</text>
</comment>
<dbReference type="SMART" id="SM00304">
    <property type="entry name" value="HAMP"/>
    <property type="match status" value="1"/>
</dbReference>
<dbReference type="Pfam" id="PF00672">
    <property type="entry name" value="HAMP"/>
    <property type="match status" value="1"/>
</dbReference>
<dbReference type="CDD" id="cd01949">
    <property type="entry name" value="GGDEF"/>
    <property type="match status" value="1"/>
</dbReference>
<dbReference type="PANTHER" id="PTHR45138:SF9">
    <property type="entry name" value="DIGUANYLATE CYCLASE DGCM-RELATED"/>
    <property type="match status" value="1"/>
</dbReference>
<evidence type="ECO:0000259" key="6">
    <source>
        <dbReference type="PROSITE" id="PS50887"/>
    </source>
</evidence>
<evidence type="ECO:0000313" key="8">
    <source>
        <dbReference type="Proteomes" id="UP001501565"/>
    </source>
</evidence>
<dbReference type="InterPro" id="IPR050469">
    <property type="entry name" value="Diguanylate_Cyclase"/>
</dbReference>
<dbReference type="EC" id="2.7.7.65" evidence="1"/>
<keyword evidence="4" id="KW-0472">Membrane</keyword>
<dbReference type="SUPFAM" id="SSF158472">
    <property type="entry name" value="HAMP domain-like"/>
    <property type="match status" value="1"/>
</dbReference>
<dbReference type="SUPFAM" id="SSF55073">
    <property type="entry name" value="Nucleotide cyclase"/>
    <property type="match status" value="1"/>
</dbReference>
<dbReference type="InterPro" id="IPR029787">
    <property type="entry name" value="Nucleotide_cyclase"/>
</dbReference>
<evidence type="ECO:0000256" key="2">
    <source>
        <dbReference type="ARBA" id="ARBA00034247"/>
    </source>
</evidence>
<organism evidence="7 8">
    <name type="scientific">Litoribacillus peritrichatus</name>
    <dbReference type="NCBI Taxonomy" id="718191"/>
    <lineage>
        <taxon>Bacteria</taxon>
        <taxon>Pseudomonadati</taxon>
        <taxon>Pseudomonadota</taxon>
        <taxon>Gammaproteobacteria</taxon>
        <taxon>Oceanospirillales</taxon>
        <taxon>Oceanospirillaceae</taxon>
        <taxon>Litoribacillus</taxon>
    </lineage>
</organism>
<feature type="domain" description="GGDEF" evidence="6">
    <location>
        <begin position="413"/>
        <end position="550"/>
    </location>
</feature>
<comment type="catalytic activity">
    <reaction evidence="2">
        <text>2 GTP = 3',3'-c-di-GMP + 2 diphosphate</text>
        <dbReference type="Rhea" id="RHEA:24898"/>
        <dbReference type="ChEBI" id="CHEBI:33019"/>
        <dbReference type="ChEBI" id="CHEBI:37565"/>
        <dbReference type="ChEBI" id="CHEBI:58805"/>
        <dbReference type="EC" id="2.7.7.65"/>
    </reaction>
</comment>
<dbReference type="CDD" id="cd06225">
    <property type="entry name" value="HAMP"/>
    <property type="match status" value="1"/>
</dbReference>
<feature type="domain" description="HAMP" evidence="5">
    <location>
        <begin position="296"/>
        <end position="349"/>
    </location>
</feature>
<evidence type="ECO:0000256" key="3">
    <source>
        <dbReference type="SAM" id="Coils"/>
    </source>
</evidence>
<gene>
    <name evidence="7" type="ORF">GCM10022277_07710</name>
</gene>
<feature type="coiled-coil region" evidence="3">
    <location>
        <begin position="39"/>
        <end position="66"/>
    </location>
</feature>
<dbReference type="InterPro" id="IPR000160">
    <property type="entry name" value="GGDEF_dom"/>
</dbReference>
<evidence type="ECO:0000256" key="1">
    <source>
        <dbReference type="ARBA" id="ARBA00012528"/>
    </source>
</evidence>
<dbReference type="NCBIfam" id="TIGR00254">
    <property type="entry name" value="GGDEF"/>
    <property type="match status" value="1"/>
</dbReference>
<evidence type="ECO:0000259" key="5">
    <source>
        <dbReference type="PROSITE" id="PS50885"/>
    </source>
</evidence>
<dbReference type="InterPro" id="IPR003660">
    <property type="entry name" value="HAMP_dom"/>
</dbReference>
<dbReference type="Pfam" id="PF05228">
    <property type="entry name" value="CHASE4"/>
    <property type="match status" value="1"/>
</dbReference>
<evidence type="ECO:0000256" key="4">
    <source>
        <dbReference type="SAM" id="Phobius"/>
    </source>
</evidence>
<name>A0ABP7M7A4_9GAMM</name>
<dbReference type="Pfam" id="PF00990">
    <property type="entry name" value="GGDEF"/>
    <property type="match status" value="1"/>
</dbReference>
<keyword evidence="4" id="KW-1133">Transmembrane helix</keyword>
<dbReference type="Proteomes" id="UP001501565">
    <property type="component" value="Unassembled WGS sequence"/>
</dbReference>
<dbReference type="PANTHER" id="PTHR45138">
    <property type="entry name" value="REGULATORY COMPONENTS OF SENSORY TRANSDUCTION SYSTEM"/>
    <property type="match status" value="1"/>
</dbReference>
<dbReference type="PROSITE" id="PS50887">
    <property type="entry name" value="GGDEF"/>
    <property type="match status" value="1"/>
</dbReference>
<protein>
    <recommendedName>
        <fullName evidence="1">diguanylate cyclase</fullName>
        <ecNumber evidence="1">2.7.7.65</ecNumber>
    </recommendedName>
</protein>
<dbReference type="PROSITE" id="PS50885">
    <property type="entry name" value="HAMP"/>
    <property type="match status" value="1"/>
</dbReference>
<evidence type="ECO:0000313" key="7">
    <source>
        <dbReference type="EMBL" id="GAA3915542.1"/>
    </source>
</evidence>
<dbReference type="RefSeq" id="WP_344795661.1">
    <property type="nucleotide sequence ID" value="NZ_BAABBN010000004.1"/>
</dbReference>
<reference evidence="8" key="1">
    <citation type="journal article" date="2019" name="Int. J. Syst. Evol. Microbiol.">
        <title>The Global Catalogue of Microorganisms (GCM) 10K type strain sequencing project: providing services to taxonomists for standard genome sequencing and annotation.</title>
        <authorList>
            <consortium name="The Broad Institute Genomics Platform"/>
            <consortium name="The Broad Institute Genome Sequencing Center for Infectious Disease"/>
            <person name="Wu L."/>
            <person name="Ma J."/>
        </authorList>
    </citation>
    <scope>NUCLEOTIDE SEQUENCE [LARGE SCALE GENOMIC DNA]</scope>
    <source>
        <strain evidence="8">JCM 17551</strain>
    </source>
</reference>
<dbReference type="InterPro" id="IPR043128">
    <property type="entry name" value="Rev_trsase/Diguanyl_cyclase"/>
</dbReference>
<proteinExistence type="predicted"/>